<organism evidence="2 3">
    <name type="scientific">Rhizophlyctis rosea</name>
    <dbReference type="NCBI Taxonomy" id="64517"/>
    <lineage>
        <taxon>Eukaryota</taxon>
        <taxon>Fungi</taxon>
        <taxon>Fungi incertae sedis</taxon>
        <taxon>Chytridiomycota</taxon>
        <taxon>Chytridiomycota incertae sedis</taxon>
        <taxon>Chytridiomycetes</taxon>
        <taxon>Rhizophlyctidales</taxon>
        <taxon>Rhizophlyctidaceae</taxon>
        <taxon>Rhizophlyctis</taxon>
    </lineage>
</organism>
<feature type="compositionally biased region" description="Low complexity" evidence="1">
    <location>
        <begin position="303"/>
        <end position="322"/>
    </location>
</feature>
<proteinExistence type="predicted"/>
<dbReference type="Proteomes" id="UP001212841">
    <property type="component" value="Unassembled WGS sequence"/>
</dbReference>
<protein>
    <submittedName>
        <fullName evidence="2">Uncharacterized protein</fullName>
    </submittedName>
</protein>
<keyword evidence="3" id="KW-1185">Reference proteome</keyword>
<feature type="compositionally biased region" description="Basic and acidic residues" evidence="1">
    <location>
        <begin position="380"/>
        <end position="408"/>
    </location>
</feature>
<feature type="compositionally biased region" description="Polar residues" evidence="1">
    <location>
        <begin position="340"/>
        <end position="366"/>
    </location>
</feature>
<evidence type="ECO:0000256" key="1">
    <source>
        <dbReference type="SAM" id="MobiDB-lite"/>
    </source>
</evidence>
<dbReference type="EMBL" id="JADGJD010000430">
    <property type="protein sequence ID" value="KAJ3051138.1"/>
    <property type="molecule type" value="Genomic_DNA"/>
</dbReference>
<reference evidence="2" key="1">
    <citation type="submission" date="2020-05" db="EMBL/GenBank/DDBJ databases">
        <title>Phylogenomic resolution of chytrid fungi.</title>
        <authorList>
            <person name="Stajich J.E."/>
            <person name="Amses K."/>
            <person name="Simmons R."/>
            <person name="Seto K."/>
            <person name="Myers J."/>
            <person name="Bonds A."/>
            <person name="Quandt C.A."/>
            <person name="Barry K."/>
            <person name="Liu P."/>
            <person name="Grigoriev I."/>
            <person name="Longcore J.E."/>
            <person name="James T.Y."/>
        </authorList>
    </citation>
    <scope>NUCLEOTIDE SEQUENCE</scope>
    <source>
        <strain evidence="2">JEL0318</strain>
    </source>
</reference>
<sequence>MTTYNYYEHPKAYIPLSAKARRIAARGTQLVSLAGVNPLSQNLYYVKLEEISIPTNGLSVVYLRDQCFYCGALTAIEWVQILDPDSLGRGNANVWFTNEETRKRALSTAGKNLAAKKIKLTECVLEAEEDMDGLPEVLAMQRHGRGVRVPRVRVGPLPLGEGFTPPSQFTNHTVRNGWEEYEFDSEETALAYFTLDVTWNESVKSLLTATEVQSTPIDVFEKTVTPAIKVNVETKRAASPLPSSDLQDPKKRKQNAHNSPHDNSSSPSSSPNASHQDHQPTFPSRPPQSAAANLASSPQQPNSPSRKFTPPSSTSPSSASKPTSPPASSPSKSQQPSNIPPTTSQNAASAPDSSKLLSPGFASNGTKDCDAGDGWNGAGKETKDEVVKEEGKKDDKKEGKEGEKKEETEKEEQLEDGQILE</sequence>
<feature type="compositionally biased region" description="Low complexity" evidence="1">
    <location>
        <begin position="256"/>
        <end position="274"/>
    </location>
</feature>
<accession>A0AAD5X5N2</accession>
<evidence type="ECO:0000313" key="3">
    <source>
        <dbReference type="Proteomes" id="UP001212841"/>
    </source>
</evidence>
<dbReference type="AlphaFoldDB" id="A0AAD5X5N2"/>
<gene>
    <name evidence="2" type="ORF">HK097_007898</name>
</gene>
<comment type="caution">
    <text evidence="2">The sequence shown here is derived from an EMBL/GenBank/DDBJ whole genome shotgun (WGS) entry which is preliminary data.</text>
</comment>
<feature type="compositionally biased region" description="Polar residues" evidence="1">
    <location>
        <begin position="290"/>
        <end position="302"/>
    </location>
</feature>
<name>A0AAD5X5N2_9FUNG</name>
<feature type="region of interest" description="Disordered" evidence="1">
    <location>
        <begin position="235"/>
        <end position="421"/>
    </location>
</feature>
<evidence type="ECO:0000313" key="2">
    <source>
        <dbReference type="EMBL" id="KAJ3051138.1"/>
    </source>
</evidence>